<keyword evidence="2" id="KW-1185">Reference proteome</keyword>
<dbReference type="EnsemblPlants" id="AVESA.00010b.r2.1CG0081800.1">
    <property type="protein sequence ID" value="AVESA.00010b.r2.1CG0081800.1.CDS"/>
    <property type="gene ID" value="AVESA.00010b.r2.1CG0081800"/>
</dbReference>
<accession>A0ACD5TLT0</accession>
<dbReference type="Proteomes" id="UP001732700">
    <property type="component" value="Chromosome 1C"/>
</dbReference>
<name>A0ACD5TLT0_AVESA</name>
<evidence type="ECO:0000313" key="2">
    <source>
        <dbReference type="Proteomes" id="UP001732700"/>
    </source>
</evidence>
<reference evidence="1" key="1">
    <citation type="submission" date="2021-05" db="EMBL/GenBank/DDBJ databases">
        <authorList>
            <person name="Scholz U."/>
            <person name="Mascher M."/>
            <person name="Fiebig A."/>
        </authorList>
    </citation>
    <scope>NUCLEOTIDE SEQUENCE [LARGE SCALE GENOMIC DNA]</scope>
</reference>
<reference evidence="1" key="2">
    <citation type="submission" date="2025-09" db="UniProtKB">
        <authorList>
            <consortium name="EnsemblPlants"/>
        </authorList>
    </citation>
    <scope>IDENTIFICATION</scope>
</reference>
<organism evidence="1 2">
    <name type="scientific">Avena sativa</name>
    <name type="common">Oat</name>
    <dbReference type="NCBI Taxonomy" id="4498"/>
    <lineage>
        <taxon>Eukaryota</taxon>
        <taxon>Viridiplantae</taxon>
        <taxon>Streptophyta</taxon>
        <taxon>Embryophyta</taxon>
        <taxon>Tracheophyta</taxon>
        <taxon>Spermatophyta</taxon>
        <taxon>Magnoliopsida</taxon>
        <taxon>Liliopsida</taxon>
        <taxon>Poales</taxon>
        <taxon>Poaceae</taxon>
        <taxon>BOP clade</taxon>
        <taxon>Pooideae</taxon>
        <taxon>Poodae</taxon>
        <taxon>Poeae</taxon>
        <taxon>Poeae Chloroplast Group 1 (Aveneae type)</taxon>
        <taxon>Aveninae</taxon>
        <taxon>Avena</taxon>
    </lineage>
</organism>
<proteinExistence type="predicted"/>
<evidence type="ECO:0000313" key="1">
    <source>
        <dbReference type="EnsemblPlants" id="AVESA.00010b.r2.1CG0081800.1.CDS"/>
    </source>
</evidence>
<protein>
    <submittedName>
        <fullName evidence="1">Uncharacterized protein</fullName>
    </submittedName>
</protein>
<sequence>MELAVIKPLLSKLGTLLAEEYSLIRGVRGDIQFINDELASMQAFLSNLSDSSTDGHDDQTEDWMKQVRDVSYDIEDCIDDFAHGLNPNPRGNDWMTKIRMTLYELRTYCRRRSIATQVAVLKERAKHVGDRRVRYGVPNPEHGKKRSIFAGYNAAEHQEVTRRLIGINKPVGVKDMPELEKWIISDDNKKLGVLSIFGFGGVGKTTAAMSLYRNCGVEFKHRAMVTVSHNTDPDVVLNDILRQVGPQVKDQQGHDSTGSISAKKQATLVPQCMLNFFQKSISKLSQIRLLCGNQEEDGIASNKEHARIKGELQKHLGNNRYLLLIDDVWSSSTWQTILNCLPANEDGSRIIVSTRFEAVASTSHVDHHKFHKMEVLSEKDANDLFDKSLLECMGAGGSQPRQNNQVPKRLWEMCGGLPLPIVTMAGLVASKPQTDHKEWINVCETLFPEPQVCHKPEEFMRIVNYCYIVLPSDLKTCSLYLCIFPKGGKISRKRLIRRWISEGFISEKQGLSVEDVAETCFNQLIERNIIRPVEHSSNGKVKSCQVHDMVLEYIMSKAGEEDFVTVVGGYWSMVTRRNKVRRLSLHNSDSKHAKKADSLNLSHVRSLTVFGSLDQVRFNSLKTRIVQVLDLEGCRGFKANHASVSDICEMTLLKYLSLRGTDLSKLPSKIGNLKYLETLDIRETEIQELPKTVGQLEQISNILGGNKRTRKALKVPKEMKGAMKTLRILSGIEIGEGSIAASDLSYFTGLKKLAIYKLQRSDQVFKDLLSSIQYLSGYYLQALVIDDESSDFLNTLDSMSSRPTDLTALELSGKLLKLPKWIPFLNKLVKLTLSATALGTDNLVVLSKLGSLFSLTFSISPANQDPDVAAILEQNKSDSGGEIFVSAGGFGKLKLLRIFVPLIPALNFSTKATTQLERLELRFKRLEGVHGIDKLESLHDVFITVDDKAGEPTESILGELKKRSSGKYALIINEY</sequence>